<dbReference type="PATRIC" id="fig|1220535.3.peg.507"/>
<protein>
    <recommendedName>
        <fullName evidence="7">Polysaccharide chain length determinant N-terminal domain-containing protein</fullName>
    </recommendedName>
</protein>
<dbReference type="Proteomes" id="UP000004836">
    <property type="component" value="Unassembled WGS sequence"/>
</dbReference>
<keyword evidence="5 6" id="KW-0472">Membrane</keyword>
<keyword evidence="3 6" id="KW-0812">Transmembrane</keyword>
<keyword evidence="9" id="KW-1185">Reference proteome</keyword>
<evidence type="ECO:0000256" key="1">
    <source>
        <dbReference type="ARBA" id="ARBA00004651"/>
    </source>
</evidence>
<feature type="transmembrane region" description="Helical" evidence="6">
    <location>
        <begin position="28"/>
        <end position="46"/>
    </location>
</feature>
<gene>
    <name evidence="8" type="ORF">IMCC14465_05120</name>
</gene>
<feature type="domain" description="Polysaccharide chain length determinant N-terminal" evidence="7">
    <location>
        <begin position="12"/>
        <end position="110"/>
    </location>
</feature>
<evidence type="ECO:0000256" key="2">
    <source>
        <dbReference type="ARBA" id="ARBA00022475"/>
    </source>
</evidence>
<feature type="transmembrane region" description="Helical" evidence="6">
    <location>
        <begin position="277"/>
        <end position="297"/>
    </location>
</feature>
<dbReference type="GO" id="GO:0005886">
    <property type="term" value="C:plasma membrane"/>
    <property type="evidence" value="ECO:0007669"/>
    <property type="project" value="UniProtKB-SubCell"/>
</dbReference>
<organism evidence="8 9">
    <name type="scientific">alpha proteobacterium IMCC14465</name>
    <dbReference type="NCBI Taxonomy" id="1220535"/>
    <lineage>
        <taxon>Bacteria</taxon>
        <taxon>Pseudomonadati</taxon>
        <taxon>Pseudomonadota</taxon>
        <taxon>Alphaproteobacteria</taxon>
        <taxon>PS1 clade</taxon>
    </lineage>
</organism>
<reference evidence="8 9" key="1">
    <citation type="journal article" date="2012" name="J. Bacteriol.">
        <title>Genome Sequence of Strain IMCC14465, Isolated from the East Sea, Belonging to the PS1 Clade of Alphaproteobacteria.</title>
        <authorList>
            <person name="Yang S.J."/>
            <person name="Kang I."/>
            <person name="Cho J.C."/>
        </authorList>
    </citation>
    <scope>NUCLEOTIDE SEQUENCE [LARGE SCALE GENOMIC DNA]</scope>
    <source>
        <strain evidence="8 9">IMCC14465</strain>
    </source>
</reference>
<dbReference type="PANTHER" id="PTHR32309:SF13">
    <property type="entry name" value="FERRIC ENTEROBACTIN TRANSPORT PROTEIN FEPE"/>
    <property type="match status" value="1"/>
</dbReference>
<comment type="subcellular location">
    <subcellularLocation>
        <location evidence="1">Cell membrane</location>
        <topology evidence="1">Multi-pass membrane protein</topology>
    </subcellularLocation>
</comment>
<dbReference type="InterPro" id="IPR003856">
    <property type="entry name" value="LPS_length_determ_N"/>
</dbReference>
<accession>J9DJ51</accession>
<keyword evidence="4 6" id="KW-1133">Transmembrane helix</keyword>
<sequence length="306" mass="34284">MSKSQSELYQDDEIDLLELIKVLWDEKIKIVAITAVAAFLSVIYALSQPNIYQAEALLAPTGGAGGGGMSKLAGQFGGLASLAGVSLPDDGVNKSELGLEVLKSRKFVREFVGRHKITPQLMAVDYWDPETRELKLDADVYDEKSKAWLDKDEVPSNEEVYETYNDILIIEKDTTSEFVRVGFKHKSPDIAAEWTRLVIKDLNDAIRRQDIDEAESSIAYLKQQVASSPLADLRNLFYELIQSQTEIMMLANVREEYVFKTIDPATVPEFKSEPKRALICILGTFLGGFLALIYVLGRHYIRPLNS</sequence>
<dbReference type="GO" id="GO:0004713">
    <property type="term" value="F:protein tyrosine kinase activity"/>
    <property type="evidence" value="ECO:0007669"/>
    <property type="project" value="TreeGrafter"/>
</dbReference>
<evidence type="ECO:0000256" key="3">
    <source>
        <dbReference type="ARBA" id="ARBA00022692"/>
    </source>
</evidence>
<evidence type="ECO:0000313" key="9">
    <source>
        <dbReference type="Proteomes" id="UP000004836"/>
    </source>
</evidence>
<dbReference type="OrthoDB" id="230260at2"/>
<evidence type="ECO:0000259" key="7">
    <source>
        <dbReference type="Pfam" id="PF02706"/>
    </source>
</evidence>
<dbReference type="Pfam" id="PF02706">
    <property type="entry name" value="Wzz"/>
    <property type="match status" value="1"/>
</dbReference>
<proteinExistence type="predicted"/>
<dbReference type="STRING" id="1220535.IMCC14465_05120"/>
<evidence type="ECO:0000256" key="5">
    <source>
        <dbReference type="ARBA" id="ARBA00023136"/>
    </source>
</evidence>
<evidence type="ECO:0000256" key="6">
    <source>
        <dbReference type="SAM" id="Phobius"/>
    </source>
</evidence>
<dbReference type="InterPro" id="IPR050445">
    <property type="entry name" value="Bact_polysacc_biosynth/exp"/>
</dbReference>
<dbReference type="eggNOG" id="COG3765">
    <property type="taxonomic scope" value="Bacteria"/>
</dbReference>
<name>J9DJ51_9PROT</name>
<dbReference type="AlphaFoldDB" id="J9DJ51"/>
<evidence type="ECO:0000313" key="8">
    <source>
        <dbReference type="EMBL" id="EJW22118.1"/>
    </source>
</evidence>
<dbReference type="PANTHER" id="PTHR32309">
    <property type="entry name" value="TYROSINE-PROTEIN KINASE"/>
    <property type="match status" value="1"/>
</dbReference>
<keyword evidence="2" id="KW-1003">Cell membrane</keyword>
<evidence type="ECO:0000256" key="4">
    <source>
        <dbReference type="ARBA" id="ARBA00022989"/>
    </source>
</evidence>
<dbReference type="EMBL" id="ALYF01000002">
    <property type="protein sequence ID" value="EJW22118.1"/>
    <property type="molecule type" value="Genomic_DNA"/>
</dbReference>
<comment type="caution">
    <text evidence="8">The sequence shown here is derived from an EMBL/GenBank/DDBJ whole genome shotgun (WGS) entry which is preliminary data.</text>
</comment>